<dbReference type="RefSeq" id="WP_300990668.1">
    <property type="nucleotide sequence ID" value="NZ_CP129235.1"/>
</dbReference>
<comment type="caution">
    <text evidence="1">The sequence shown here is derived from an EMBL/GenBank/DDBJ whole genome shotgun (WGS) entry which is preliminary data.</text>
</comment>
<protein>
    <submittedName>
        <fullName evidence="1">Uncharacterized protein</fullName>
    </submittedName>
</protein>
<gene>
    <name evidence="1" type="ORF">QWY13_07380</name>
</gene>
<sequence>MKYFIDHNKKSIHQQKFAGDRCGFVGTPITSREFTNCPNYVKQLIQEKNYKDCSHCVSVQTTLFG</sequence>
<accession>A0ABT8NC02</accession>
<dbReference type="Proteomes" id="UP001172142">
    <property type="component" value="Unassembled WGS sequence"/>
</dbReference>
<keyword evidence="2" id="KW-1185">Reference proteome</keyword>
<reference evidence="1 2" key="1">
    <citation type="submission" date="2023-07" db="EMBL/GenBank/DDBJ databases">
        <title>Novel species in genus Planococcus.</title>
        <authorList>
            <person name="Ning S."/>
        </authorList>
    </citation>
    <scope>NUCLEOTIDE SEQUENCE [LARGE SCALE GENOMIC DNA]</scope>
    <source>
        <strain evidence="1 2">N017</strain>
    </source>
</reference>
<dbReference type="EMBL" id="JAUJWU010000001">
    <property type="protein sequence ID" value="MDN7245318.1"/>
    <property type="molecule type" value="Genomic_DNA"/>
</dbReference>
<evidence type="ECO:0000313" key="1">
    <source>
        <dbReference type="EMBL" id="MDN7245318.1"/>
    </source>
</evidence>
<proteinExistence type="predicted"/>
<name>A0ABT8NC02_9BACL</name>
<evidence type="ECO:0000313" key="2">
    <source>
        <dbReference type="Proteomes" id="UP001172142"/>
    </source>
</evidence>
<organism evidence="1 2">
    <name type="scientific">Planococcus shenhongbingii</name>
    <dbReference type="NCBI Taxonomy" id="3058398"/>
    <lineage>
        <taxon>Bacteria</taxon>
        <taxon>Bacillati</taxon>
        <taxon>Bacillota</taxon>
        <taxon>Bacilli</taxon>
        <taxon>Bacillales</taxon>
        <taxon>Caryophanaceae</taxon>
        <taxon>Planococcus</taxon>
    </lineage>
</organism>